<evidence type="ECO:0000313" key="3">
    <source>
        <dbReference type="Proteomes" id="UP001379235"/>
    </source>
</evidence>
<name>A0ABU8S5W6_9SPHN</name>
<dbReference type="Proteomes" id="UP001379235">
    <property type="component" value="Unassembled WGS sequence"/>
</dbReference>
<evidence type="ECO:0000256" key="1">
    <source>
        <dbReference type="SAM" id="MobiDB-lite"/>
    </source>
</evidence>
<feature type="region of interest" description="Disordered" evidence="1">
    <location>
        <begin position="119"/>
        <end position="199"/>
    </location>
</feature>
<gene>
    <name evidence="2" type="ORF">WG900_04620</name>
</gene>
<accession>A0ABU8S5W6</accession>
<dbReference type="EMBL" id="JBBHJY010000001">
    <property type="protein sequence ID" value="MEJ6009200.1"/>
    <property type="molecule type" value="Genomic_DNA"/>
</dbReference>
<protein>
    <submittedName>
        <fullName evidence="2">Uncharacterized protein</fullName>
    </submittedName>
</protein>
<reference evidence="2 3" key="1">
    <citation type="submission" date="2024-03" db="EMBL/GenBank/DDBJ databases">
        <authorList>
            <person name="Jo J.-H."/>
        </authorList>
    </citation>
    <scope>NUCLEOTIDE SEQUENCE [LARGE SCALE GENOMIC DNA]</scope>
    <source>
        <strain evidence="2 3">AS3R-12</strain>
    </source>
</reference>
<organism evidence="2 3">
    <name type="scientific">Novosphingobium aquae</name>
    <dbReference type="NCBI Taxonomy" id="3133435"/>
    <lineage>
        <taxon>Bacteria</taxon>
        <taxon>Pseudomonadati</taxon>
        <taxon>Pseudomonadota</taxon>
        <taxon>Alphaproteobacteria</taxon>
        <taxon>Sphingomonadales</taxon>
        <taxon>Sphingomonadaceae</taxon>
        <taxon>Novosphingobium</taxon>
    </lineage>
</organism>
<proteinExistence type="predicted"/>
<comment type="caution">
    <text evidence="2">The sequence shown here is derived from an EMBL/GenBank/DDBJ whole genome shotgun (WGS) entry which is preliminary data.</text>
</comment>
<keyword evidence="3" id="KW-1185">Reference proteome</keyword>
<feature type="compositionally biased region" description="Polar residues" evidence="1">
    <location>
        <begin position="153"/>
        <end position="165"/>
    </location>
</feature>
<dbReference type="RefSeq" id="WP_339965040.1">
    <property type="nucleotide sequence ID" value="NZ_JBBHJY010000001.1"/>
</dbReference>
<sequence length="219" mass="23678">MADSRGLGLAGKQKCRPSLQSRHILNDLPQPRFNHVTRPRLNLPGANRAIVKELLASIPVPAKVVRHFAAITLAITACIALFADGERREAIGAEIKADRQRQELRTLDAERNGPQKIGAKQEFNRGNGFGIETTGTSEESSLDPAASSEPAMGSQQYRPQGQDTSMMPPGYFNPGIGMPEAPQVAPIRPKPPKKVTPADIDRLMRFGEERAGPATQAGN</sequence>
<evidence type="ECO:0000313" key="2">
    <source>
        <dbReference type="EMBL" id="MEJ6009200.1"/>
    </source>
</evidence>